<dbReference type="SUPFAM" id="SSF100950">
    <property type="entry name" value="NagB/RpiA/CoA transferase-like"/>
    <property type="match status" value="1"/>
</dbReference>
<dbReference type="Proteomes" id="UP000606494">
    <property type="component" value="Unassembled WGS sequence"/>
</dbReference>
<organism evidence="2 3">
    <name type="scientific">Sphingobacterium arenae</name>
    <dbReference type="NCBI Taxonomy" id="1280598"/>
    <lineage>
        <taxon>Bacteria</taxon>
        <taxon>Pseudomonadati</taxon>
        <taxon>Bacteroidota</taxon>
        <taxon>Sphingobacteriia</taxon>
        <taxon>Sphingobacteriales</taxon>
        <taxon>Sphingobacteriaceae</taxon>
        <taxon>Sphingobacterium</taxon>
    </lineage>
</organism>
<dbReference type="EMBL" id="JACNYK010000002">
    <property type="protein sequence ID" value="MBD1425506.1"/>
    <property type="molecule type" value="Genomic_DNA"/>
</dbReference>
<evidence type="ECO:0000313" key="3">
    <source>
        <dbReference type="Proteomes" id="UP000606494"/>
    </source>
</evidence>
<dbReference type="PANTHER" id="PTHR11280">
    <property type="entry name" value="GLUCOSAMINE-6-PHOSPHATE ISOMERASE"/>
    <property type="match status" value="1"/>
</dbReference>
<keyword evidence="3" id="KW-1185">Reference proteome</keyword>
<evidence type="ECO:0000313" key="2">
    <source>
        <dbReference type="EMBL" id="MBD1425506.1"/>
    </source>
</evidence>
<feature type="domain" description="Glucosamine/galactosamine-6-phosphate isomerase" evidence="1">
    <location>
        <begin position="18"/>
        <end position="240"/>
    </location>
</feature>
<name>A0ABR7Y2L5_9SPHI</name>
<dbReference type="InterPro" id="IPR004547">
    <property type="entry name" value="Glucosamine6P_isomerase"/>
</dbReference>
<sequence length="258" mass="29932">MEIEENKIEHLQVRTYESRAQLGKDAAEMVGRKIEELQQEKEHVYMVFASAPSQSEFLEMLGNNPNIDWRKIVAFHMDEYIGLDLEHPQSFGRFLKESIFDKVPIHQIHYIQGNSSDIEKECERYEQLLRVHPIDIVCMGIGENTHIAFNDPHVANFDDPYWVKIVDLDDKSRQQQVNDGCFDSFNEVPTHAITLTVPALLQGKFLYCMVPGKNKAKAVYQTLYEEMDAQYPSTILRKHENAYLFIDKESAQHLPKSV</sequence>
<dbReference type="InterPro" id="IPR037171">
    <property type="entry name" value="NagB/RpiA_transferase-like"/>
</dbReference>
<evidence type="ECO:0000259" key="1">
    <source>
        <dbReference type="Pfam" id="PF01182"/>
    </source>
</evidence>
<reference evidence="2 3" key="1">
    <citation type="submission" date="2020-08" db="EMBL/GenBank/DDBJ databases">
        <title>Sphingobacterium sp. DN00404 isolated from aquaculture water.</title>
        <authorList>
            <person name="Zhang M."/>
        </authorList>
    </citation>
    <scope>NUCLEOTIDE SEQUENCE [LARGE SCALE GENOMIC DNA]</scope>
    <source>
        <strain evidence="2 3">KCTC 32294</strain>
    </source>
</reference>
<protein>
    <submittedName>
        <fullName evidence="2">Glucosamine-6-phosphate deaminase</fullName>
    </submittedName>
</protein>
<dbReference type="InterPro" id="IPR006148">
    <property type="entry name" value="Glc/Gal-6P_isomerase"/>
</dbReference>
<gene>
    <name evidence="2" type="ORF">H8B17_07940</name>
</gene>
<dbReference type="Pfam" id="PF01182">
    <property type="entry name" value="Glucosamine_iso"/>
    <property type="match status" value="1"/>
</dbReference>
<dbReference type="CDD" id="cd01399">
    <property type="entry name" value="GlcN6P_deaminase"/>
    <property type="match status" value="1"/>
</dbReference>
<accession>A0ABR7Y2L5</accession>
<dbReference type="PANTHER" id="PTHR11280:SF6">
    <property type="entry name" value="GLUCOSAMINE-6-PHOSPHATE ISOMERASE NAGB"/>
    <property type="match status" value="1"/>
</dbReference>
<proteinExistence type="predicted"/>
<dbReference type="RefSeq" id="WP_190308664.1">
    <property type="nucleotide sequence ID" value="NZ_JACNYK010000002.1"/>
</dbReference>
<comment type="caution">
    <text evidence="2">The sequence shown here is derived from an EMBL/GenBank/DDBJ whole genome shotgun (WGS) entry which is preliminary data.</text>
</comment>
<dbReference type="Gene3D" id="3.40.50.1360">
    <property type="match status" value="1"/>
</dbReference>